<evidence type="ECO:0000256" key="2">
    <source>
        <dbReference type="ARBA" id="ARBA00023125"/>
    </source>
</evidence>
<dbReference type="AlphaFoldDB" id="A0A2G8BH95"/>
<dbReference type="InterPro" id="IPR001647">
    <property type="entry name" value="HTH_TetR"/>
</dbReference>
<dbReference type="GO" id="GO:0000976">
    <property type="term" value="F:transcription cis-regulatory region binding"/>
    <property type="evidence" value="ECO:0007669"/>
    <property type="project" value="TreeGrafter"/>
</dbReference>
<dbReference type="PROSITE" id="PS50977">
    <property type="entry name" value="HTH_TETR_2"/>
    <property type="match status" value="1"/>
</dbReference>
<reference evidence="4 5" key="1">
    <citation type="submission" date="2020-12" db="EMBL/GenBank/DDBJ databases">
        <title>Complete genome sequence of Mycobacterium heckeshornense JCM 15655T, closely related to a pathogenic non-tuberculous mycobacterial species Mycobacterium xenopi.</title>
        <authorList>
            <person name="Yoshida M."/>
            <person name="Fukano H."/>
            <person name="Asakura T."/>
            <person name="Suzuki M."/>
            <person name="Hoshino Y."/>
        </authorList>
    </citation>
    <scope>NUCLEOTIDE SEQUENCE [LARGE SCALE GENOMIC DNA]</scope>
    <source>
        <strain evidence="4 5">JCM 15655</strain>
    </source>
</reference>
<organism evidence="4 5">
    <name type="scientific">Mycobacterium heckeshornense</name>
    <dbReference type="NCBI Taxonomy" id="110505"/>
    <lineage>
        <taxon>Bacteria</taxon>
        <taxon>Bacillati</taxon>
        <taxon>Actinomycetota</taxon>
        <taxon>Actinomycetes</taxon>
        <taxon>Mycobacteriales</taxon>
        <taxon>Mycobacteriaceae</taxon>
        <taxon>Mycobacterium</taxon>
    </lineage>
</organism>
<dbReference type="Pfam" id="PF00440">
    <property type="entry name" value="TetR_N"/>
    <property type="match status" value="1"/>
</dbReference>
<dbReference type="OrthoDB" id="3212503at2"/>
<dbReference type="GO" id="GO:0003700">
    <property type="term" value="F:DNA-binding transcription factor activity"/>
    <property type="evidence" value="ECO:0007669"/>
    <property type="project" value="TreeGrafter"/>
</dbReference>
<sequence>MRTRGWQGRLPRDEDEARSRIVAAAARCVDSYGATKTTLSDVASELGVTRQTVYRYFPGIAELLSAVGEAGAAQFLDRLAKHVEGISDPGEALAEGMVFTLEALPSERYIGLLLQTGQSDVFTRRATSPTAISFGKAVLQRFSVDWAALGFDDRDLEGLAELMLRMLVSFIEYPSDPPRDRSDLCDFLRQWLGPAVSGHAAPGTRRSRTR</sequence>
<evidence type="ECO:0000313" key="4">
    <source>
        <dbReference type="EMBL" id="BCO35198.1"/>
    </source>
</evidence>
<evidence type="ECO:0000313" key="5">
    <source>
        <dbReference type="Proteomes" id="UP000595446"/>
    </source>
</evidence>
<dbReference type="Proteomes" id="UP000595446">
    <property type="component" value="Chromosome"/>
</dbReference>
<evidence type="ECO:0000256" key="1">
    <source>
        <dbReference type="ARBA" id="ARBA00023015"/>
    </source>
</evidence>
<name>A0A2G8BH95_9MYCO</name>
<dbReference type="PANTHER" id="PTHR30055:SF234">
    <property type="entry name" value="HTH-TYPE TRANSCRIPTIONAL REGULATOR BETI"/>
    <property type="match status" value="1"/>
</dbReference>
<dbReference type="InterPro" id="IPR009057">
    <property type="entry name" value="Homeodomain-like_sf"/>
</dbReference>
<keyword evidence="1" id="KW-0805">Transcription regulation</keyword>
<dbReference type="SUPFAM" id="SSF46689">
    <property type="entry name" value="Homeodomain-like"/>
    <property type="match status" value="1"/>
</dbReference>
<gene>
    <name evidence="4" type="ORF">MHEC_16310</name>
</gene>
<keyword evidence="2" id="KW-0238">DNA-binding</keyword>
<proteinExistence type="predicted"/>
<dbReference type="PANTHER" id="PTHR30055">
    <property type="entry name" value="HTH-TYPE TRANSCRIPTIONAL REGULATOR RUTR"/>
    <property type="match status" value="1"/>
</dbReference>
<protein>
    <submittedName>
        <fullName evidence="4">TetR family transcriptional regulator</fullName>
    </submittedName>
</protein>
<keyword evidence="5" id="KW-1185">Reference proteome</keyword>
<evidence type="ECO:0000256" key="3">
    <source>
        <dbReference type="ARBA" id="ARBA00023163"/>
    </source>
</evidence>
<keyword evidence="3" id="KW-0804">Transcription</keyword>
<dbReference type="Gene3D" id="1.10.357.10">
    <property type="entry name" value="Tetracycline Repressor, domain 2"/>
    <property type="match status" value="1"/>
</dbReference>
<accession>A0A2G8BH95</accession>
<dbReference type="EMBL" id="AP024237">
    <property type="protein sequence ID" value="BCO35198.1"/>
    <property type="molecule type" value="Genomic_DNA"/>
</dbReference>
<dbReference type="InterPro" id="IPR050109">
    <property type="entry name" value="HTH-type_TetR-like_transc_reg"/>
</dbReference>